<protein>
    <submittedName>
        <fullName evidence="4">L-fucose isomerase-like protein</fullName>
    </submittedName>
</protein>
<dbReference type="RefSeq" id="WP_111573036.1">
    <property type="nucleotide sequence ID" value="NZ_QLME01000024.1"/>
</dbReference>
<keyword evidence="2" id="KW-0119">Carbohydrate metabolism</keyword>
<feature type="domain" description="L-fucose isomerase C-terminal" evidence="3">
    <location>
        <begin position="340"/>
        <end position="470"/>
    </location>
</feature>
<evidence type="ECO:0000313" key="4">
    <source>
        <dbReference type="EMBL" id="TDW00766.1"/>
    </source>
</evidence>
<dbReference type="InterPro" id="IPR009015">
    <property type="entry name" value="Fucose_isomerase_N/cen_sf"/>
</dbReference>
<dbReference type="GO" id="GO:0008736">
    <property type="term" value="F:L-fucose isomerase activity"/>
    <property type="evidence" value="ECO:0007669"/>
    <property type="project" value="InterPro"/>
</dbReference>
<dbReference type="OrthoDB" id="5838738at2"/>
<evidence type="ECO:0000313" key="5">
    <source>
        <dbReference type="Proteomes" id="UP000294697"/>
    </source>
</evidence>
<proteinExistence type="predicted"/>
<dbReference type="PANTHER" id="PTHR36120:SF1">
    <property type="entry name" value="L-FUCOSE ISOMERASE C-TERMINAL DOMAIN-CONTAINING PROTEIN"/>
    <property type="match status" value="1"/>
</dbReference>
<dbReference type="Pfam" id="PF02952">
    <property type="entry name" value="Fucose_iso_C"/>
    <property type="match status" value="1"/>
</dbReference>
<dbReference type="Proteomes" id="UP000294697">
    <property type="component" value="Unassembled WGS sequence"/>
</dbReference>
<dbReference type="GO" id="GO:0005737">
    <property type="term" value="C:cytoplasm"/>
    <property type="evidence" value="ECO:0007669"/>
    <property type="project" value="InterPro"/>
</dbReference>
<comment type="caution">
    <text evidence="4">The sequence shown here is derived from an EMBL/GenBank/DDBJ whole genome shotgun (WGS) entry which is preliminary data.</text>
</comment>
<evidence type="ECO:0000256" key="1">
    <source>
        <dbReference type="ARBA" id="ARBA00023235"/>
    </source>
</evidence>
<dbReference type="PANTHER" id="PTHR36120">
    <property type="entry name" value="FUCOSE ISOMERASE"/>
    <property type="match status" value="1"/>
</dbReference>
<keyword evidence="1 4" id="KW-0413">Isomerase</keyword>
<dbReference type="GO" id="GO:0006004">
    <property type="term" value="P:fucose metabolic process"/>
    <property type="evidence" value="ECO:0007669"/>
    <property type="project" value="InterPro"/>
</dbReference>
<dbReference type="CDD" id="cd00578">
    <property type="entry name" value="L-fuc_L-ara-isomerases"/>
    <property type="match status" value="1"/>
</dbReference>
<dbReference type="InterPro" id="IPR015888">
    <property type="entry name" value="Fuc_isomerase_C"/>
</dbReference>
<reference evidence="4 5" key="1">
    <citation type="submission" date="2019-03" db="EMBL/GenBank/DDBJ databases">
        <title>Subsurface microbial communities from deep shales in Ohio and West Virginia, USA.</title>
        <authorList>
            <person name="Wrighton K."/>
        </authorList>
    </citation>
    <scope>NUCLEOTIDE SEQUENCE [LARGE SCALE GENOMIC DNA]</scope>
    <source>
        <strain evidence="4 5">MSL9.2</strain>
    </source>
</reference>
<name>A0A4R7YXE0_9FIRM</name>
<dbReference type="AlphaFoldDB" id="A0A4R7YXE0"/>
<dbReference type="SUPFAM" id="SSF53743">
    <property type="entry name" value="FucI/AraA N-terminal and middle domains"/>
    <property type="match status" value="1"/>
</dbReference>
<organism evidence="4 5">
    <name type="scientific">Halanaerobium saccharolyticum</name>
    <dbReference type="NCBI Taxonomy" id="43595"/>
    <lineage>
        <taxon>Bacteria</taxon>
        <taxon>Bacillati</taxon>
        <taxon>Bacillota</taxon>
        <taxon>Clostridia</taxon>
        <taxon>Halanaerobiales</taxon>
        <taxon>Halanaerobiaceae</taxon>
        <taxon>Halanaerobium</taxon>
    </lineage>
</organism>
<evidence type="ECO:0000259" key="3">
    <source>
        <dbReference type="Pfam" id="PF02952"/>
    </source>
</evidence>
<sequence length="474" mass="52866">MTEMAMGVIIGNRDFFADELCEKGRNDLLPILKEMGIEPILLDEDEGVYGSIQDRNDAKKSIELFKKQKDKIKGIIVSLPNFGDEKSIVETIKESDLEVPVLVHAFPDRIDGLDYINRRDSFCGKISVCNNLKQFGINFSLTASHTLAPDSKEFRAEIDKFIGVCNVIDKLKGARIGLIGIRPADFNTVRFSEKILQRDDISVEPISMLDFVNKVEKLDKDNKEVVSSLEELKSYMDTSKVPESAMIKMAKLNVIYNRWVNENEIDAVAFQCWDSLQNSLGINPCTVMSIFSNRGIPSACESDVMGALSMLALQAASEKPSGIVDWNNNYGDDPDKAIIFHCGNFAKDIYSCKGNSCPQVNYPEILGSTLGQENTYGSIDGEIKPDSITFARVHTNDNKGEIEAYLAEGEITDDLLDTFGSRGVAEVEGLQDLMNYICQNGYEHHVAINLSLVSDILEEAMTNYLGWKVYNHKK</sequence>
<dbReference type="EMBL" id="SODA01000025">
    <property type="protein sequence ID" value="TDW00766.1"/>
    <property type="molecule type" value="Genomic_DNA"/>
</dbReference>
<accession>A0A4R7YXE0</accession>
<evidence type="ECO:0000256" key="2">
    <source>
        <dbReference type="ARBA" id="ARBA00023277"/>
    </source>
</evidence>
<gene>
    <name evidence="4" type="ORF">C8C77_1256</name>
</gene>